<keyword evidence="6" id="KW-0812">Transmembrane</keyword>
<comment type="subunit">
    <text evidence="9">Type II secretion is composed of four main components: the outer membrane complex, the inner membrane complex, the cytoplasmic secretion ATPase and the periplasm-spanning pseudopilus.</text>
</comment>
<evidence type="ECO:0000256" key="5">
    <source>
        <dbReference type="ARBA" id="ARBA00022519"/>
    </source>
</evidence>
<dbReference type="EMBL" id="QEXV01000004">
    <property type="protein sequence ID" value="PWE17113.1"/>
    <property type="molecule type" value="Genomic_DNA"/>
</dbReference>
<evidence type="ECO:0000256" key="6">
    <source>
        <dbReference type="ARBA" id="ARBA00022692"/>
    </source>
</evidence>
<reference evidence="12" key="1">
    <citation type="submission" date="2018-05" db="EMBL/GenBank/DDBJ databases">
        <authorList>
            <person name="Liu B.-T."/>
        </authorList>
    </citation>
    <scope>NUCLEOTIDE SEQUENCE [LARGE SCALE GENOMIC DNA]</scope>
    <source>
        <strain evidence="12">WD6-1</strain>
    </source>
</reference>
<evidence type="ECO:0000313" key="12">
    <source>
        <dbReference type="Proteomes" id="UP000245168"/>
    </source>
</evidence>
<dbReference type="SUPFAM" id="SSF54523">
    <property type="entry name" value="Pili subunits"/>
    <property type="match status" value="1"/>
</dbReference>
<gene>
    <name evidence="11" type="primary">gspI</name>
    <name evidence="11" type="ORF">DDZ18_10465</name>
</gene>
<comment type="caution">
    <text evidence="11">The sequence shown here is derived from an EMBL/GenBank/DDBJ whole genome shotgun (WGS) entry which is preliminary data.</text>
</comment>
<evidence type="ECO:0000256" key="9">
    <source>
        <dbReference type="RuleBase" id="RU368030"/>
    </source>
</evidence>
<keyword evidence="3" id="KW-1003">Cell membrane</keyword>
<dbReference type="InterPro" id="IPR010052">
    <property type="entry name" value="T2SS_protein-GspI"/>
</dbReference>
<evidence type="ECO:0000256" key="2">
    <source>
        <dbReference type="ARBA" id="ARBA00008358"/>
    </source>
</evidence>
<accession>A0A2U2BSX3</accession>
<evidence type="ECO:0000313" key="11">
    <source>
        <dbReference type="EMBL" id="PWE17113.1"/>
    </source>
</evidence>
<keyword evidence="8" id="KW-0472">Membrane</keyword>
<feature type="domain" description="Type II secretion system protein GspI C-terminal" evidence="10">
    <location>
        <begin position="43"/>
        <end position="117"/>
    </location>
</feature>
<dbReference type="PANTHER" id="PTHR38779:SF2">
    <property type="entry name" value="TYPE II SECRETION SYSTEM PROTEIN I-RELATED"/>
    <property type="match status" value="1"/>
</dbReference>
<evidence type="ECO:0000256" key="8">
    <source>
        <dbReference type="ARBA" id="ARBA00023136"/>
    </source>
</evidence>
<dbReference type="Gene3D" id="3.30.1300.30">
    <property type="entry name" value="GSPII I/J protein-like"/>
    <property type="match status" value="1"/>
</dbReference>
<dbReference type="RefSeq" id="WP_109253337.1">
    <property type="nucleotide sequence ID" value="NZ_QEXV01000004.1"/>
</dbReference>
<dbReference type="InterPro" id="IPR045584">
    <property type="entry name" value="Pilin-like"/>
</dbReference>
<evidence type="ECO:0000256" key="3">
    <source>
        <dbReference type="ARBA" id="ARBA00022475"/>
    </source>
</evidence>
<dbReference type="InterPro" id="IPR012902">
    <property type="entry name" value="N_methyl_site"/>
</dbReference>
<dbReference type="OrthoDB" id="7632666at2"/>
<dbReference type="PANTHER" id="PTHR38779">
    <property type="entry name" value="TYPE II SECRETION SYSTEM PROTEIN I-RELATED"/>
    <property type="match status" value="1"/>
</dbReference>
<keyword evidence="12" id="KW-1185">Reference proteome</keyword>
<comment type="subcellular location">
    <subcellularLocation>
        <location evidence="1 9">Cell inner membrane</location>
        <topology evidence="1 9">Single-pass membrane protein</topology>
    </subcellularLocation>
</comment>
<evidence type="ECO:0000256" key="7">
    <source>
        <dbReference type="ARBA" id="ARBA00022989"/>
    </source>
</evidence>
<dbReference type="InterPro" id="IPR003413">
    <property type="entry name" value="T2SS_GspI_C"/>
</dbReference>
<proteinExistence type="inferred from homology"/>
<dbReference type="NCBIfam" id="TIGR02532">
    <property type="entry name" value="IV_pilin_GFxxxE"/>
    <property type="match status" value="1"/>
</dbReference>
<dbReference type="GO" id="GO:0005886">
    <property type="term" value="C:plasma membrane"/>
    <property type="evidence" value="ECO:0007669"/>
    <property type="project" value="UniProtKB-SubCell"/>
</dbReference>
<dbReference type="AlphaFoldDB" id="A0A2U2BSX3"/>
<sequence length="122" mass="13075">MSVSRQSGFSLVEMLAALAVVSLAGLALMQAMTTAGRSAIHARERALAAVAAESVMNTLILEARSVRRLRETSGTYSLAGTDYDWTITLEETPDPGLERVTLTLSDARGPVHELVTFRKATP</sequence>
<dbReference type="Pfam" id="PF07963">
    <property type="entry name" value="N_methyl"/>
    <property type="match status" value="1"/>
</dbReference>
<dbReference type="Pfam" id="PF02501">
    <property type="entry name" value="T2SSI"/>
    <property type="match status" value="1"/>
</dbReference>
<dbReference type="Proteomes" id="UP000245168">
    <property type="component" value="Unassembled WGS sequence"/>
</dbReference>
<name>A0A2U2BSX3_9PROT</name>
<protein>
    <recommendedName>
        <fullName evidence="9">Type II secretion system protein I</fullName>
        <shortName evidence="9">T2SS minor pseudopilin I</shortName>
    </recommendedName>
</protein>
<keyword evidence="7" id="KW-1133">Transmembrane helix</keyword>
<evidence type="ECO:0000259" key="10">
    <source>
        <dbReference type="Pfam" id="PF02501"/>
    </source>
</evidence>
<keyword evidence="4 9" id="KW-0488">Methylation</keyword>
<dbReference type="GO" id="GO:0015627">
    <property type="term" value="C:type II protein secretion system complex"/>
    <property type="evidence" value="ECO:0007669"/>
    <property type="project" value="UniProtKB-UniRule"/>
</dbReference>
<dbReference type="NCBIfam" id="TIGR01707">
    <property type="entry name" value="gspI"/>
    <property type="match status" value="1"/>
</dbReference>
<comment type="similarity">
    <text evidence="2 9">Belongs to the GSP I family.</text>
</comment>
<comment type="function">
    <text evidence="9">Component of the type II secretion system required for the energy-dependent secretion of extracellular factors such as proteases and toxins from the periplasm.</text>
</comment>
<dbReference type="GO" id="GO:0015628">
    <property type="term" value="P:protein secretion by the type II secretion system"/>
    <property type="evidence" value="ECO:0007669"/>
    <property type="project" value="UniProtKB-UniRule"/>
</dbReference>
<comment type="PTM">
    <text evidence="9">Cleaved by prepilin peptidase.</text>
</comment>
<keyword evidence="5 9" id="KW-0997">Cell inner membrane</keyword>
<evidence type="ECO:0000256" key="1">
    <source>
        <dbReference type="ARBA" id="ARBA00004377"/>
    </source>
</evidence>
<evidence type="ECO:0000256" key="4">
    <source>
        <dbReference type="ARBA" id="ARBA00022481"/>
    </source>
</evidence>
<organism evidence="11 12">
    <name type="scientific">Marinicauda salina</name>
    <dbReference type="NCBI Taxonomy" id="2135793"/>
    <lineage>
        <taxon>Bacteria</taxon>
        <taxon>Pseudomonadati</taxon>
        <taxon>Pseudomonadota</taxon>
        <taxon>Alphaproteobacteria</taxon>
        <taxon>Maricaulales</taxon>
        <taxon>Maricaulaceae</taxon>
        <taxon>Marinicauda</taxon>
    </lineage>
</organism>
<dbReference type="PROSITE" id="PS00409">
    <property type="entry name" value="PROKAR_NTER_METHYL"/>
    <property type="match status" value="1"/>
</dbReference>